<sequence>MSNTKCYVKLSKSDGEIIMQNKISKELYYQVRNIMKKRWNVREGEYWYPLIENGFEPKIALDYDGFISHYNELKFKKLVKILINEDIFEIAEYDFFNSFVMLSDEFEIYCGSELFWTVNNAEWLIYKSHEDTLTFAGEKALDILKGCLPDYKDYCW</sequence>
<dbReference type="EMBL" id="BTPU01000076">
    <property type="protein sequence ID" value="GMQ64641.1"/>
    <property type="molecule type" value="Genomic_DNA"/>
</dbReference>
<proteinExistence type="predicted"/>
<gene>
    <name evidence="1" type="ORF">AN2V17_38790</name>
</gene>
<evidence type="ECO:0000313" key="2">
    <source>
        <dbReference type="Proteomes" id="UP001374599"/>
    </source>
</evidence>
<comment type="caution">
    <text evidence="1">The sequence shown here is derived from an EMBL/GenBank/DDBJ whole genome shotgun (WGS) entry which is preliminary data.</text>
</comment>
<protein>
    <submittedName>
        <fullName evidence="1">Uncharacterized protein</fullName>
    </submittedName>
</protein>
<evidence type="ECO:0000313" key="1">
    <source>
        <dbReference type="EMBL" id="GMQ64641.1"/>
    </source>
</evidence>
<dbReference type="Proteomes" id="UP001374599">
    <property type="component" value="Unassembled WGS sequence"/>
</dbReference>
<name>A0ACB5UQ90_9FIRM</name>
<organism evidence="1 2">
    <name type="scientific">Vallitalea maricola</name>
    <dbReference type="NCBI Taxonomy" id="3074433"/>
    <lineage>
        <taxon>Bacteria</taxon>
        <taxon>Bacillati</taxon>
        <taxon>Bacillota</taxon>
        <taxon>Clostridia</taxon>
        <taxon>Lachnospirales</taxon>
        <taxon>Vallitaleaceae</taxon>
        <taxon>Vallitalea</taxon>
    </lineage>
</organism>
<reference evidence="1" key="1">
    <citation type="submission" date="2023-09" db="EMBL/GenBank/DDBJ databases">
        <title>Vallitalea sediminicola and Vallitalea maricola sp. nov., anaerobic bacteria isolated from marine sediment.</title>
        <authorList>
            <person name="Hirano S."/>
            <person name="Maeda A."/>
            <person name="Terahara T."/>
            <person name="Mori K."/>
            <person name="Hamada M."/>
            <person name="Matsumoto R."/>
            <person name="Kobayashi T."/>
        </authorList>
    </citation>
    <scope>NUCLEOTIDE SEQUENCE</scope>
    <source>
        <strain evidence="1">AN17-2</strain>
    </source>
</reference>
<accession>A0ACB5UQ90</accession>
<keyword evidence="2" id="KW-1185">Reference proteome</keyword>